<accession>A0A7I7RPD4</accession>
<evidence type="ECO:0000256" key="2">
    <source>
        <dbReference type="SAM" id="MobiDB-lite"/>
    </source>
</evidence>
<dbReference type="KEGG" id="mcee:MCEL_46620"/>
<feature type="region of interest" description="Disordered" evidence="2">
    <location>
        <begin position="275"/>
        <end position="309"/>
    </location>
</feature>
<sequence>MQRNGVEATGGADSSSDSAVLYELRESGVAVVTLNRPERLNAWGDGLASALYERLDAAELDEAVRVIVLTGRGRAFCAGADMGELDSIGNASSSAGIDVSVLVGERFPSFVTTMRKPVIAAINGACAGIGLVQALMCDVRFAAAGAKMTTAFAQRGLTAEYGVSWILPRLVGWGPALDLMLSGRTFYAEEAAELGMVKEVVAPDDLMARTLEYADAMAVSCAPSSLAVIKRQMYSDALRDLDEISARAEKLMQASMLRPDFIEGITAFFEKRRPDFPPLAATSGAPISDAREPGTAKLRTAQTTSHFDR</sequence>
<protein>
    <submittedName>
        <fullName evidence="3">Enoyl-CoA hydratase</fullName>
    </submittedName>
</protein>
<reference evidence="3 4" key="1">
    <citation type="journal article" date="2019" name="Emerg. Microbes Infect.">
        <title>Comprehensive subspecies identification of 175 nontuberculous mycobacteria species based on 7547 genomic profiles.</title>
        <authorList>
            <person name="Matsumoto Y."/>
            <person name="Kinjo T."/>
            <person name="Motooka D."/>
            <person name="Nabeya D."/>
            <person name="Jung N."/>
            <person name="Uechi K."/>
            <person name="Horii T."/>
            <person name="Iida T."/>
            <person name="Fujita J."/>
            <person name="Nakamura S."/>
        </authorList>
    </citation>
    <scope>NUCLEOTIDE SEQUENCE [LARGE SCALE GENOMIC DNA]</scope>
    <source>
        <strain evidence="3 4">JCM 18439</strain>
    </source>
</reference>
<dbReference type="OrthoDB" id="3473569at2"/>
<dbReference type="PANTHER" id="PTHR43802:SF1">
    <property type="entry name" value="IP11341P-RELATED"/>
    <property type="match status" value="1"/>
</dbReference>
<evidence type="ECO:0000256" key="1">
    <source>
        <dbReference type="ARBA" id="ARBA00005254"/>
    </source>
</evidence>
<dbReference type="GO" id="GO:0003824">
    <property type="term" value="F:catalytic activity"/>
    <property type="evidence" value="ECO:0007669"/>
    <property type="project" value="UniProtKB-ARBA"/>
</dbReference>
<dbReference type="InterPro" id="IPR029045">
    <property type="entry name" value="ClpP/crotonase-like_dom_sf"/>
</dbReference>
<feature type="compositionally biased region" description="Polar residues" evidence="2">
    <location>
        <begin position="300"/>
        <end position="309"/>
    </location>
</feature>
<dbReference type="Gene3D" id="1.10.12.10">
    <property type="entry name" value="Lyase 2-enoyl-coa Hydratase, Chain A, domain 2"/>
    <property type="match status" value="1"/>
</dbReference>
<gene>
    <name evidence="3" type="ORF">MCEL_46620</name>
</gene>
<dbReference type="InterPro" id="IPR014748">
    <property type="entry name" value="Enoyl-CoA_hydra_C"/>
</dbReference>
<dbReference type="InterPro" id="IPR001753">
    <property type="entry name" value="Enoyl-CoA_hydra/iso"/>
</dbReference>
<keyword evidence="4" id="KW-1185">Reference proteome</keyword>
<dbReference type="CDD" id="cd06558">
    <property type="entry name" value="crotonase-like"/>
    <property type="match status" value="1"/>
</dbReference>
<dbReference type="NCBIfam" id="NF004857">
    <property type="entry name" value="PRK06210.1"/>
    <property type="match status" value="1"/>
</dbReference>
<organism evidence="3 4">
    <name type="scientific">Mycolicibacterium celeriflavum</name>
    <name type="common">Mycobacterium celeriflavum</name>
    <dbReference type="NCBI Taxonomy" id="1249101"/>
    <lineage>
        <taxon>Bacteria</taxon>
        <taxon>Bacillati</taxon>
        <taxon>Actinomycetota</taxon>
        <taxon>Actinomycetes</taxon>
        <taxon>Mycobacteriales</taxon>
        <taxon>Mycobacteriaceae</taxon>
        <taxon>Mycolicibacterium</taxon>
    </lineage>
</organism>
<evidence type="ECO:0000313" key="4">
    <source>
        <dbReference type="Proteomes" id="UP000466431"/>
    </source>
</evidence>
<proteinExistence type="inferred from homology"/>
<dbReference type="EMBL" id="AP022591">
    <property type="protein sequence ID" value="BBY46367.1"/>
    <property type="molecule type" value="Genomic_DNA"/>
</dbReference>
<name>A0A7I7RPD4_MYCCF</name>
<dbReference type="Gene3D" id="3.90.226.10">
    <property type="entry name" value="2-enoyl-CoA Hydratase, Chain A, domain 1"/>
    <property type="match status" value="1"/>
</dbReference>
<evidence type="ECO:0000313" key="3">
    <source>
        <dbReference type="EMBL" id="BBY46367.1"/>
    </source>
</evidence>
<dbReference type="Pfam" id="PF00378">
    <property type="entry name" value="ECH_1"/>
    <property type="match status" value="1"/>
</dbReference>
<dbReference type="PANTHER" id="PTHR43802">
    <property type="entry name" value="ENOYL-COA HYDRATASE"/>
    <property type="match status" value="1"/>
</dbReference>
<dbReference type="AlphaFoldDB" id="A0A7I7RPD4"/>
<comment type="similarity">
    <text evidence="1">Belongs to the enoyl-CoA hydratase/isomerase family.</text>
</comment>
<dbReference type="Proteomes" id="UP000466431">
    <property type="component" value="Chromosome"/>
</dbReference>
<dbReference type="SUPFAM" id="SSF52096">
    <property type="entry name" value="ClpP/crotonase"/>
    <property type="match status" value="1"/>
</dbReference>